<organism evidence="3 4">
    <name type="scientific">Sporolactobacillus nakayamae</name>
    <dbReference type="NCBI Taxonomy" id="269670"/>
    <lineage>
        <taxon>Bacteria</taxon>
        <taxon>Bacillati</taxon>
        <taxon>Bacillota</taxon>
        <taxon>Bacilli</taxon>
        <taxon>Bacillales</taxon>
        <taxon>Sporolactobacillaceae</taxon>
        <taxon>Sporolactobacillus</taxon>
    </lineage>
</organism>
<sequence>MSDENMDGGKVFFNPEWLRTQIFETIRFYDPQCIDQVSGGYYHCYLDDGTICDYETKSLVGTARFIYIFSVGTMLGGPRHWKTMAEHGLRFLEEVFHDQEYGGYYWQAEKRAPTDTGKYAYGQAFVLRALATAAKAGIGKARPLIDELVQTLQKHLWDDAHQLYLDAKSRDWSASDPYHGQNANMQMCEAMIAAFEATGERAFLHRVRALAHSVTVTLADQTGGLIWEQYDPEWRPDWRQHAGDQNNEFRPFGFVFGHSIEWSKLLMKLHDFTREPWLVDRAVFLYRTAWKAASDPIYGGLYFSMAADGRIFDHYKYYWVMAEALGASARLAGGAPDAAFYLKHYRELFSYCWAHFIDHRYGAWYPKLGRANLRVIYEKSPLTKADDHPIANYYEAMHVFGNSFPDAFQFE</sequence>
<protein>
    <submittedName>
        <fullName evidence="3">Mannose or cellobiose epimerase, N-acyl-D-glucosamine 2-epimerase family</fullName>
    </submittedName>
</protein>
<dbReference type="SUPFAM" id="SSF48208">
    <property type="entry name" value="Six-hairpin glycosidases"/>
    <property type="match status" value="1"/>
</dbReference>
<accession>A0A1I2S8P3</accession>
<evidence type="ECO:0000256" key="1">
    <source>
        <dbReference type="ARBA" id="ARBA00008558"/>
    </source>
</evidence>
<gene>
    <name evidence="3" type="ORF">SAMN02982927_01884</name>
</gene>
<dbReference type="InterPro" id="IPR008928">
    <property type="entry name" value="6-hairpin_glycosidase_sf"/>
</dbReference>
<dbReference type="InterPro" id="IPR010819">
    <property type="entry name" value="AGE/CE"/>
</dbReference>
<name>A0A1I2S8P3_9BACL</name>
<dbReference type="EMBL" id="FOOY01000011">
    <property type="protein sequence ID" value="SFG49275.1"/>
    <property type="molecule type" value="Genomic_DNA"/>
</dbReference>
<comment type="similarity">
    <text evidence="1">Belongs to the N-acylglucosamine 2-epimerase family.</text>
</comment>
<keyword evidence="2" id="KW-0413">Isomerase</keyword>
<dbReference type="PANTHER" id="PTHR15108">
    <property type="entry name" value="N-ACYLGLUCOSAMINE-2-EPIMERASE"/>
    <property type="match status" value="1"/>
</dbReference>
<reference evidence="4" key="1">
    <citation type="submission" date="2016-10" db="EMBL/GenBank/DDBJ databases">
        <authorList>
            <person name="Varghese N."/>
            <person name="Submissions S."/>
        </authorList>
    </citation>
    <scope>NUCLEOTIDE SEQUENCE [LARGE SCALE GENOMIC DNA]</scope>
    <source>
        <strain evidence="4">ATCC 700379</strain>
    </source>
</reference>
<dbReference type="InterPro" id="IPR012341">
    <property type="entry name" value="6hp_glycosidase-like_sf"/>
</dbReference>
<proteinExistence type="inferred from homology"/>
<evidence type="ECO:0000313" key="4">
    <source>
        <dbReference type="Proteomes" id="UP000198752"/>
    </source>
</evidence>
<dbReference type="Pfam" id="PF07221">
    <property type="entry name" value="GlcNAc_2-epim"/>
    <property type="match status" value="1"/>
</dbReference>
<keyword evidence="4" id="KW-1185">Reference proteome</keyword>
<dbReference type="STRING" id="269670.SAMN02982927_01884"/>
<dbReference type="GO" id="GO:0005975">
    <property type="term" value="P:carbohydrate metabolic process"/>
    <property type="evidence" value="ECO:0007669"/>
    <property type="project" value="InterPro"/>
</dbReference>
<dbReference type="AlphaFoldDB" id="A0A1I2S8P3"/>
<dbReference type="Proteomes" id="UP000198752">
    <property type="component" value="Unassembled WGS sequence"/>
</dbReference>
<dbReference type="Gene3D" id="1.50.10.10">
    <property type="match status" value="1"/>
</dbReference>
<dbReference type="RefSeq" id="WP_245734175.1">
    <property type="nucleotide sequence ID" value="NZ_FOOY01000011.1"/>
</dbReference>
<dbReference type="GO" id="GO:0016853">
    <property type="term" value="F:isomerase activity"/>
    <property type="evidence" value="ECO:0007669"/>
    <property type="project" value="UniProtKB-KW"/>
</dbReference>
<evidence type="ECO:0000256" key="2">
    <source>
        <dbReference type="ARBA" id="ARBA00023235"/>
    </source>
</evidence>
<evidence type="ECO:0000313" key="3">
    <source>
        <dbReference type="EMBL" id="SFG49275.1"/>
    </source>
</evidence>